<evidence type="ECO:0000313" key="5">
    <source>
        <dbReference type="EMBL" id="OLU46700.1"/>
    </source>
</evidence>
<dbReference type="InterPro" id="IPR036271">
    <property type="entry name" value="Tet_transcr_reg_TetR-rel_C_sf"/>
</dbReference>
<dbReference type="KEGG" id="fro:AALO17_04850"/>
<dbReference type="GO" id="GO:0003677">
    <property type="term" value="F:DNA binding"/>
    <property type="evidence" value="ECO:0007669"/>
    <property type="project" value="UniProtKB-UniRule"/>
</dbReference>
<dbReference type="Proteomes" id="UP000069771">
    <property type="component" value="Chromosome"/>
</dbReference>
<evidence type="ECO:0000313" key="4">
    <source>
        <dbReference type="EMBL" id="AMK53619.1"/>
    </source>
</evidence>
<gene>
    <name evidence="4" type="ORF">AALO17_04850</name>
    <name evidence="5" type="ORF">BO223_01735</name>
</gene>
<dbReference type="RefSeq" id="WP_067554985.1">
    <property type="nucleotide sequence ID" value="NZ_CAOYBD010000029.1"/>
</dbReference>
<reference evidence="5 7" key="2">
    <citation type="submission" date="2016-11" db="EMBL/GenBank/DDBJ databases">
        <title>Description of two novel members of the family Erysipelotrichaceae: Ileibacterium lipovorans gen. nov., sp. nov. and Dubosiella newyorkensis, gen. nov., sp. nov.</title>
        <authorList>
            <person name="Cox L.M."/>
            <person name="Sohn J."/>
            <person name="Tyrrell K.L."/>
            <person name="Citron D.M."/>
            <person name="Lawson P.A."/>
            <person name="Patel N.B."/>
            <person name="Iizumi T."/>
            <person name="Perez-Perez G.I."/>
            <person name="Goldstein E.J."/>
            <person name="Blaser M.J."/>
        </authorList>
    </citation>
    <scope>NUCLEOTIDE SEQUENCE [LARGE SCALE GENOMIC DNA]</scope>
    <source>
        <strain evidence="5 7">NYU-BL-K8</strain>
    </source>
</reference>
<dbReference type="EMBL" id="CP011391">
    <property type="protein sequence ID" value="AMK53619.1"/>
    <property type="molecule type" value="Genomic_DNA"/>
</dbReference>
<name>A0A140DSJ2_9FIRM</name>
<accession>A0A140DSJ2</accession>
<evidence type="ECO:0000313" key="7">
    <source>
        <dbReference type="Proteomes" id="UP000186758"/>
    </source>
</evidence>
<dbReference type="STRING" id="1702221.AALO17_04850"/>
<evidence type="ECO:0000259" key="3">
    <source>
        <dbReference type="PROSITE" id="PS50977"/>
    </source>
</evidence>
<dbReference type="InterPro" id="IPR050624">
    <property type="entry name" value="HTH-type_Tx_Regulator"/>
</dbReference>
<evidence type="ECO:0000256" key="2">
    <source>
        <dbReference type="PROSITE-ProRule" id="PRU00335"/>
    </source>
</evidence>
<dbReference type="InterPro" id="IPR009057">
    <property type="entry name" value="Homeodomain-like_sf"/>
</dbReference>
<reference evidence="4 6" key="1">
    <citation type="journal article" date="2016" name="Gut Pathog.">
        <title>Whole genome sequencing of "Faecalibaculum rodentium" ALO17, isolated from C57BL/6J laboratory mouse feces.</title>
        <authorList>
            <person name="Lim S."/>
            <person name="Chang D.H."/>
            <person name="Ahn S."/>
            <person name="Kim B.C."/>
        </authorList>
    </citation>
    <scope>NUCLEOTIDE SEQUENCE [LARGE SCALE GENOMIC DNA]</scope>
    <source>
        <strain evidence="4 6">Alo17</strain>
    </source>
</reference>
<dbReference type="PRINTS" id="PR00455">
    <property type="entry name" value="HTHTETR"/>
</dbReference>
<dbReference type="PANTHER" id="PTHR43479">
    <property type="entry name" value="ACREF/ENVCD OPERON REPRESSOR-RELATED"/>
    <property type="match status" value="1"/>
</dbReference>
<dbReference type="SUPFAM" id="SSF46689">
    <property type="entry name" value="Homeodomain-like"/>
    <property type="match status" value="1"/>
</dbReference>
<proteinExistence type="predicted"/>
<organism evidence="4 6">
    <name type="scientific">Faecalibaculum rodentium</name>
    <dbReference type="NCBI Taxonomy" id="1702221"/>
    <lineage>
        <taxon>Bacteria</taxon>
        <taxon>Bacillati</taxon>
        <taxon>Bacillota</taxon>
        <taxon>Erysipelotrichia</taxon>
        <taxon>Erysipelotrichales</taxon>
        <taxon>Erysipelotrichaceae</taxon>
        <taxon>Faecalibaculum</taxon>
    </lineage>
</organism>
<feature type="DNA-binding region" description="H-T-H motif" evidence="2">
    <location>
        <begin position="27"/>
        <end position="46"/>
    </location>
</feature>
<feature type="domain" description="HTH tetR-type" evidence="3">
    <location>
        <begin position="4"/>
        <end position="64"/>
    </location>
</feature>
<sequence>MKRRDLEPLILDTSLQLFREKGYDNVSVREICEACDITKPTFYKYAVTKGDLLELFFYRIAGNTDDTWDDPQIQGSWWNCLKHGFCGFLTSFLSFGTDFCMQLFIQNVLSEQDRFRVDPDFRSRMAAVIRKAQASGEILDDTEPEQLYDVIMSTMIGFCAWWILNEGSVDVMDEFLDSLQALCEVPA</sequence>
<dbReference type="InterPro" id="IPR001647">
    <property type="entry name" value="HTH_TetR"/>
</dbReference>
<dbReference type="PROSITE" id="PS50977">
    <property type="entry name" value="HTH_TETR_2"/>
    <property type="match status" value="1"/>
</dbReference>
<dbReference type="EMBL" id="MPJZ01000023">
    <property type="protein sequence ID" value="OLU46700.1"/>
    <property type="molecule type" value="Genomic_DNA"/>
</dbReference>
<evidence type="ECO:0000313" key="6">
    <source>
        <dbReference type="Proteomes" id="UP000069771"/>
    </source>
</evidence>
<evidence type="ECO:0000256" key="1">
    <source>
        <dbReference type="ARBA" id="ARBA00023125"/>
    </source>
</evidence>
<keyword evidence="1 2" id="KW-0238">DNA-binding</keyword>
<dbReference type="Proteomes" id="UP000186758">
    <property type="component" value="Unassembled WGS sequence"/>
</dbReference>
<dbReference type="AlphaFoldDB" id="A0A140DSJ2"/>
<protein>
    <recommendedName>
        <fullName evidence="3">HTH tetR-type domain-containing protein</fullName>
    </recommendedName>
</protein>
<dbReference type="PANTHER" id="PTHR43479:SF11">
    <property type="entry name" value="ACREF_ENVCD OPERON REPRESSOR-RELATED"/>
    <property type="match status" value="1"/>
</dbReference>
<dbReference type="SUPFAM" id="SSF48498">
    <property type="entry name" value="Tetracyclin repressor-like, C-terminal domain"/>
    <property type="match status" value="1"/>
</dbReference>
<keyword evidence="6" id="KW-1185">Reference proteome</keyword>
<dbReference type="Pfam" id="PF00440">
    <property type="entry name" value="TetR_N"/>
    <property type="match status" value="1"/>
</dbReference>
<dbReference type="Gene3D" id="1.10.357.10">
    <property type="entry name" value="Tetracycline Repressor, domain 2"/>
    <property type="match status" value="1"/>
</dbReference>